<evidence type="ECO:0000313" key="6">
    <source>
        <dbReference type="EMBL" id="KAL0579577.1"/>
    </source>
</evidence>
<dbReference type="PRINTS" id="PR00792">
    <property type="entry name" value="PEPSIN"/>
</dbReference>
<gene>
    <name evidence="6" type="ORF">V5O48_002415</name>
</gene>
<evidence type="ECO:0000256" key="1">
    <source>
        <dbReference type="ARBA" id="ARBA00007447"/>
    </source>
</evidence>
<dbReference type="Proteomes" id="UP001465976">
    <property type="component" value="Unassembled WGS sequence"/>
</dbReference>
<protein>
    <recommendedName>
        <fullName evidence="5">Peptidase A1 domain-containing protein</fullName>
    </recommendedName>
</protein>
<proteinExistence type="inferred from homology"/>
<dbReference type="PROSITE" id="PS51767">
    <property type="entry name" value="PEPTIDASE_A1"/>
    <property type="match status" value="1"/>
</dbReference>
<organism evidence="6 7">
    <name type="scientific">Marasmius crinis-equi</name>
    <dbReference type="NCBI Taxonomy" id="585013"/>
    <lineage>
        <taxon>Eukaryota</taxon>
        <taxon>Fungi</taxon>
        <taxon>Dikarya</taxon>
        <taxon>Basidiomycota</taxon>
        <taxon>Agaricomycotina</taxon>
        <taxon>Agaricomycetes</taxon>
        <taxon>Agaricomycetidae</taxon>
        <taxon>Agaricales</taxon>
        <taxon>Marasmiineae</taxon>
        <taxon>Marasmiaceae</taxon>
        <taxon>Marasmius</taxon>
    </lineage>
</organism>
<comment type="similarity">
    <text evidence="1 3">Belongs to the peptidase A1 family.</text>
</comment>
<dbReference type="PANTHER" id="PTHR47966:SF75">
    <property type="entry name" value="ENDOPEPTIDASE (CTSD), PUTATIVE (AFU_ORTHOLOGUE AFUA_4G07040)-RELATED"/>
    <property type="match status" value="1"/>
</dbReference>
<dbReference type="InterPro" id="IPR033121">
    <property type="entry name" value="PEPTIDASE_A1"/>
</dbReference>
<feature type="domain" description="Peptidase A1" evidence="5">
    <location>
        <begin position="140"/>
        <end position="457"/>
    </location>
</feature>
<evidence type="ECO:0000313" key="7">
    <source>
        <dbReference type="Proteomes" id="UP001465976"/>
    </source>
</evidence>
<dbReference type="Pfam" id="PF00026">
    <property type="entry name" value="Asp"/>
    <property type="match status" value="1"/>
</dbReference>
<accession>A0ABR3FVM8</accession>
<keyword evidence="4" id="KW-0732">Signal</keyword>
<dbReference type="PROSITE" id="PS00141">
    <property type="entry name" value="ASP_PROTEASE"/>
    <property type="match status" value="1"/>
</dbReference>
<dbReference type="Gene3D" id="2.40.70.10">
    <property type="entry name" value="Acid Proteases"/>
    <property type="match status" value="2"/>
</dbReference>
<keyword evidence="3" id="KW-0378">Hydrolase</keyword>
<dbReference type="InterPro" id="IPR021109">
    <property type="entry name" value="Peptidase_aspartic_dom_sf"/>
</dbReference>
<evidence type="ECO:0000259" key="5">
    <source>
        <dbReference type="PROSITE" id="PS51767"/>
    </source>
</evidence>
<dbReference type="EMBL" id="JBAHYK010000054">
    <property type="protein sequence ID" value="KAL0579577.1"/>
    <property type="molecule type" value="Genomic_DNA"/>
</dbReference>
<evidence type="ECO:0000256" key="4">
    <source>
        <dbReference type="SAM" id="SignalP"/>
    </source>
</evidence>
<feature type="chain" id="PRO_5047128944" description="Peptidase A1 domain-containing protein" evidence="4">
    <location>
        <begin position="22"/>
        <end position="460"/>
    </location>
</feature>
<keyword evidence="3" id="KW-0645">Protease</keyword>
<dbReference type="InterPro" id="IPR034164">
    <property type="entry name" value="Pepsin-like_dom"/>
</dbReference>
<dbReference type="CDD" id="cd05471">
    <property type="entry name" value="pepsin_like"/>
    <property type="match status" value="1"/>
</dbReference>
<keyword evidence="7" id="KW-1185">Reference proteome</keyword>
<dbReference type="InterPro" id="IPR001969">
    <property type="entry name" value="Aspartic_peptidase_AS"/>
</dbReference>
<sequence>MKFSGTFTLTLLAALALVTDALPVSKRRGPGSITFPLKRVKQVTASAEDVHPQLLHQQHLNSAYRRLAHMTRSEKPSDDELARRLVEEMDFLPHDHPVKRYRIGNTDIFPRHADECKSDAPPPECNNSLKLQIFANDVGYFSSVELGTPAREFRLLMDSGSSDLWVGGEGCQVDEEGGGGDCGKTHIYLGKNSSSTFIDMGVPFEITYGSGHVEGTKVLDDFTFGGFRLPKLQFGVATLESEDFSDDEAPFDGLMGLALSSLSELQGVTPIEALVASGLIDEPIVSYKISRRDDNKDDGEITFGALNEDLFDAKTLVTLPNVDPLGFWTANVDNSTVDGRNIGIGARQAILDTGTTLFVAPRADAEKIHSFINGTTVDERGRFHVPCDTNATVALVFGGQSFEIDPRDLTFANLGNNDCLSGIGADDGDGKTWLVGDTFLKNVYFSTNSKKNEITLAKLV</sequence>
<evidence type="ECO:0000256" key="3">
    <source>
        <dbReference type="RuleBase" id="RU000454"/>
    </source>
</evidence>
<dbReference type="SUPFAM" id="SSF50630">
    <property type="entry name" value="Acid proteases"/>
    <property type="match status" value="1"/>
</dbReference>
<comment type="caution">
    <text evidence="6">The sequence shown here is derived from an EMBL/GenBank/DDBJ whole genome shotgun (WGS) entry which is preliminary data.</text>
</comment>
<reference evidence="6 7" key="1">
    <citation type="submission" date="2024-02" db="EMBL/GenBank/DDBJ databases">
        <title>A draft genome for the cacao thread blight pathogen Marasmius crinis-equi.</title>
        <authorList>
            <person name="Cohen S.P."/>
            <person name="Baruah I.K."/>
            <person name="Amoako-Attah I."/>
            <person name="Bukari Y."/>
            <person name="Meinhardt L.W."/>
            <person name="Bailey B.A."/>
        </authorList>
    </citation>
    <scope>NUCLEOTIDE SEQUENCE [LARGE SCALE GENOMIC DNA]</scope>
    <source>
        <strain evidence="6 7">GH-76</strain>
    </source>
</reference>
<dbReference type="PANTHER" id="PTHR47966">
    <property type="entry name" value="BETA-SITE APP-CLEAVING ENZYME, ISOFORM A-RELATED"/>
    <property type="match status" value="1"/>
</dbReference>
<evidence type="ECO:0000256" key="2">
    <source>
        <dbReference type="ARBA" id="ARBA00022750"/>
    </source>
</evidence>
<feature type="signal peptide" evidence="4">
    <location>
        <begin position="1"/>
        <end position="21"/>
    </location>
</feature>
<dbReference type="InterPro" id="IPR001461">
    <property type="entry name" value="Aspartic_peptidase_A1"/>
</dbReference>
<name>A0ABR3FVM8_9AGAR</name>
<keyword evidence="2 3" id="KW-0064">Aspartyl protease</keyword>